<keyword evidence="2" id="KW-0547">Nucleotide-binding</keyword>
<reference evidence="5 6" key="1">
    <citation type="journal article" date="2018" name="Int. J. Syst. Evol. Microbiol.">
        <title>Epidermidibacterium keratini gen. nov., sp. nov., a member of the family Sporichthyaceae, isolated from keratin epidermis.</title>
        <authorList>
            <person name="Lee D.G."/>
            <person name="Trujillo M.E."/>
            <person name="Kang S."/>
            <person name="Nam J.J."/>
            <person name="Kim Y.J."/>
        </authorList>
    </citation>
    <scope>NUCLEOTIDE SEQUENCE [LARGE SCALE GENOMIC DNA]</scope>
    <source>
        <strain evidence="5 6">EPI-7</strain>
    </source>
</reference>
<dbReference type="PROSITE" id="PS50893">
    <property type="entry name" value="ABC_TRANSPORTER_2"/>
    <property type="match status" value="1"/>
</dbReference>
<dbReference type="InterPro" id="IPR027417">
    <property type="entry name" value="P-loop_NTPase"/>
</dbReference>
<dbReference type="KEGG" id="eke:EK0264_12465"/>
<dbReference type="AlphaFoldDB" id="A0A7L4YPH0"/>
<dbReference type="InterPro" id="IPR003593">
    <property type="entry name" value="AAA+_ATPase"/>
</dbReference>
<evidence type="ECO:0000256" key="3">
    <source>
        <dbReference type="ARBA" id="ARBA00022840"/>
    </source>
</evidence>
<proteinExistence type="predicted"/>
<dbReference type="Pfam" id="PF00005">
    <property type="entry name" value="ABC_tran"/>
    <property type="match status" value="1"/>
</dbReference>
<dbReference type="SMART" id="SM00382">
    <property type="entry name" value="AAA"/>
    <property type="match status" value="1"/>
</dbReference>
<organism evidence="5 6">
    <name type="scientific">Epidermidibacterium keratini</name>
    <dbReference type="NCBI Taxonomy" id="1891644"/>
    <lineage>
        <taxon>Bacteria</taxon>
        <taxon>Bacillati</taxon>
        <taxon>Actinomycetota</taxon>
        <taxon>Actinomycetes</taxon>
        <taxon>Sporichthyales</taxon>
        <taxon>Sporichthyaceae</taxon>
        <taxon>Epidermidibacterium</taxon>
    </lineage>
</organism>
<dbReference type="FunFam" id="3.40.50.300:FF:000134">
    <property type="entry name" value="Iron-enterobactin ABC transporter ATP-binding protein"/>
    <property type="match status" value="1"/>
</dbReference>
<dbReference type="SUPFAM" id="SSF52540">
    <property type="entry name" value="P-loop containing nucleoside triphosphate hydrolases"/>
    <property type="match status" value="1"/>
</dbReference>
<dbReference type="Proteomes" id="UP000463857">
    <property type="component" value="Chromosome"/>
</dbReference>
<dbReference type="EMBL" id="CP047156">
    <property type="protein sequence ID" value="QHC01020.1"/>
    <property type="molecule type" value="Genomic_DNA"/>
</dbReference>
<accession>A0A7L4YPH0</accession>
<dbReference type="PANTHER" id="PTHR42794:SF2">
    <property type="entry name" value="ABC TRANSPORTER ATP-BINDING PROTEIN"/>
    <property type="match status" value="1"/>
</dbReference>
<name>A0A7L4YPH0_9ACTN</name>
<dbReference type="GO" id="GO:0016887">
    <property type="term" value="F:ATP hydrolysis activity"/>
    <property type="evidence" value="ECO:0007669"/>
    <property type="project" value="InterPro"/>
</dbReference>
<evidence type="ECO:0000259" key="4">
    <source>
        <dbReference type="PROSITE" id="PS50893"/>
    </source>
</evidence>
<dbReference type="CDD" id="cd03214">
    <property type="entry name" value="ABC_Iron-Siderophores_B12_Hemin"/>
    <property type="match status" value="1"/>
</dbReference>
<dbReference type="InterPro" id="IPR003439">
    <property type="entry name" value="ABC_transporter-like_ATP-bd"/>
</dbReference>
<dbReference type="GO" id="GO:0005524">
    <property type="term" value="F:ATP binding"/>
    <property type="evidence" value="ECO:0007669"/>
    <property type="project" value="UniProtKB-KW"/>
</dbReference>
<dbReference type="Gene3D" id="3.40.50.300">
    <property type="entry name" value="P-loop containing nucleotide triphosphate hydrolases"/>
    <property type="match status" value="1"/>
</dbReference>
<evidence type="ECO:0000256" key="1">
    <source>
        <dbReference type="ARBA" id="ARBA00022448"/>
    </source>
</evidence>
<gene>
    <name evidence="5" type="ORF">EK0264_12465</name>
</gene>
<dbReference type="RefSeq" id="WP_159546079.1">
    <property type="nucleotide sequence ID" value="NZ_CP047156.1"/>
</dbReference>
<keyword evidence="6" id="KW-1185">Reference proteome</keyword>
<protein>
    <submittedName>
        <fullName evidence="5">ATP-binding cassette domain-containing protein</fullName>
    </submittedName>
</protein>
<feature type="domain" description="ABC transporter" evidence="4">
    <location>
        <begin position="3"/>
        <end position="234"/>
    </location>
</feature>
<keyword evidence="3 5" id="KW-0067">ATP-binding</keyword>
<dbReference type="PANTHER" id="PTHR42794">
    <property type="entry name" value="HEMIN IMPORT ATP-BINDING PROTEIN HMUV"/>
    <property type="match status" value="1"/>
</dbReference>
<keyword evidence="1" id="KW-0813">Transport</keyword>
<dbReference type="InParanoid" id="A0A7L4YPH0"/>
<sequence>MRLRIVDMSVKYGAVEVLRDVSLEVPSGSFTALIGPNGSGKSTLLHQIAEPSRRATSRIQLADLDLSRLTARERARRVAFVEQESVSGHDVTVRDVIELGRTPWRRGLHFEPVADPVVDDAARTAGVDDLLDRPWQDLSGGERQRAHLARALAQEPTLLVLDEPTNHLDVRHQIDFLDRVRRLPMTVFAAMHDLALVGAFCDHVVVLHEGQVAAAGRTADVLTSQLIHEVFGVAATVRSVGDAVRIEVDFRAMNAVESPVR</sequence>
<evidence type="ECO:0000313" key="6">
    <source>
        <dbReference type="Proteomes" id="UP000463857"/>
    </source>
</evidence>
<dbReference type="OrthoDB" id="4131at2"/>
<evidence type="ECO:0000313" key="5">
    <source>
        <dbReference type="EMBL" id="QHC01020.1"/>
    </source>
</evidence>
<evidence type="ECO:0000256" key="2">
    <source>
        <dbReference type="ARBA" id="ARBA00022741"/>
    </source>
</evidence>